<sequence length="88" mass="10112">MPKARLEESFVNFLQTLERYNIKAPRSIQLADKEDAIKLLEQVKSDGCFTGVISYDSITDKIKSEELLGFSLFSVEFWWRPSAVPKNP</sequence>
<evidence type="ECO:0000313" key="1">
    <source>
        <dbReference type="EMBL" id="CAB4148076.1"/>
    </source>
</evidence>
<reference evidence="1" key="1">
    <citation type="submission" date="2020-04" db="EMBL/GenBank/DDBJ databases">
        <authorList>
            <person name="Chiriac C."/>
            <person name="Salcher M."/>
            <person name="Ghai R."/>
            <person name="Kavagutti S V."/>
        </authorList>
    </citation>
    <scope>NUCLEOTIDE SEQUENCE</scope>
</reference>
<organism evidence="1">
    <name type="scientific">uncultured Caudovirales phage</name>
    <dbReference type="NCBI Taxonomy" id="2100421"/>
    <lineage>
        <taxon>Viruses</taxon>
        <taxon>Duplodnaviria</taxon>
        <taxon>Heunggongvirae</taxon>
        <taxon>Uroviricota</taxon>
        <taxon>Caudoviricetes</taxon>
        <taxon>Peduoviridae</taxon>
        <taxon>Maltschvirus</taxon>
        <taxon>Maltschvirus maltsch</taxon>
    </lineage>
</organism>
<name>A0A6J5MSS1_9CAUD</name>
<accession>A0A6J5MSS1</accession>
<proteinExistence type="predicted"/>
<protein>
    <submittedName>
        <fullName evidence="1">Uncharacterized protein</fullName>
    </submittedName>
</protein>
<gene>
    <name evidence="1" type="ORF">UFOVP431_101</name>
</gene>
<dbReference type="EMBL" id="LR796483">
    <property type="protein sequence ID" value="CAB4148076.1"/>
    <property type="molecule type" value="Genomic_DNA"/>
</dbReference>